<reference evidence="2 3" key="1">
    <citation type="submission" date="2016-04" db="EMBL/GenBank/DDBJ databases">
        <title>A degradative enzymes factory behind the ericoid mycorrhizal symbiosis.</title>
        <authorList>
            <consortium name="DOE Joint Genome Institute"/>
            <person name="Martino E."/>
            <person name="Morin E."/>
            <person name="Grelet G."/>
            <person name="Kuo A."/>
            <person name="Kohler A."/>
            <person name="Daghino S."/>
            <person name="Barry K."/>
            <person name="Choi C."/>
            <person name="Cichocki N."/>
            <person name="Clum A."/>
            <person name="Copeland A."/>
            <person name="Hainaut M."/>
            <person name="Haridas S."/>
            <person name="Labutti K."/>
            <person name="Lindquist E."/>
            <person name="Lipzen A."/>
            <person name="Khouja H.-R."/>
            <person name="Murat C."/>
            <person name="Ohm R."/>
            <person name="Olson A."/>
            <person name="Spatafora J."/>
            <person name="Veneault-Fourrey C."/>
            <person name="Henrissat B."/>
            <person name="Grigoriev I."/>
            <person name="Martin F."/>
            <person name="Perotto S."/>
        </authorList>
    </citation>
    <scope>NUCLEOTIDE SEQUENCE [LARGE SCALE GENOMIC DNA]</scope>
    <source>
        <strain evidence="2 3">E</strain>
    </source>
</reference>
<accession>A0A2J6T8Q6</accession>
<dbReference type="OrthoDB" id="3565182at2759"/>
<dbReference type="InParanoid" id="A0A2J6T8Q6"/>
<dbReference type="EMBL" id="KZ613816">
    <property type="protein sequence ID" value="PMD59419.1"/>
    <property type="molecule type" value="Genomic_DNA"/>
</dbReference>
<organism evidence="2 3">
    <name type="scientific">Hyaloscypha bicolor E</name>
    <dbReference type="NCBI Taxonomy" id="1095630"/>
    <lineage>
        <taxon>Eukaryota</taxon>
        <taxon>Fungi</taxon>
        <taxon>Dikarya</taxon>
        <taxon>Ascomycota</taxon>
        <taxon>Pezizomycotina</taxon>
        <taxon>Leotiomycetes</taxon>
        <taxon>Helotiales</taxon>
        <taxon>Hyaloscyphaceae</taxon>
        <taxon>Hyaloscypha</taxon>
        <taxon>Hyaloscypha bicolor</taxon>
    </lineage>
</organism>
<name>A0A2J6T8Q6_9HELO</name>
<protein>
    <submittedName>
        <fullName evidence="2">Uncharacterized protein</fullName>
    </submittedName>
</protein>
<sequence length="179" mass="18467">MTDCLTVLPSLTLIIGQKVTYAGKTYLLGSNGDFIVGSQTLNPGEQITDSWTTYSRASDGATLVLGASGVTSTQLLYTPNPIYSAFVIGTETLRPGSQITVSRTTYSLAAGGGTVIIGGTRTQVIGTITPSTSLGGPFSALSKGPASTGTREKSSSTRETSVRLSASSLLISLLFALEF</sequence>
<evidence type="ECO:0000256" key="1">
    <source>
        <dbReference type="SAM" id="MobiDB-lite"/>
    </source>
</evidence>
<dbReference type="Proteomes" id="UP000235371">
    <property type="component" value="Unassembled WGS sequence"/>
</dbReference>
<dbReference type="RefSeq" id="XP_024736323.1">
    <property type="nucleotide sequence ID" value="XM_024872614.1"/>
</dbReference>
<dbReference type="STRING" id="1095630.A0A2J6T8Q6"/>
<evidence type="ECO:0000313" key="3">
    <source>
        <dbReference type="Proteomes" id="UP000235371"/>
    </source>
</evidence>
<gene>
    <name evidence="2" type="ORF">K444DRAFT_411500</name>
</gene>
<keyword evidence="3" id="KW-1185">Reference proteome</keyword>
<feature type="region of interest" description="Disordered" evidence="1">
    <location>
        <begin position="136"/>
        <end position="159"/>
    </location>
</feature>
<evidence type="ECO:0000313" key="2">
    <source>
        <dbReference type="EMBL" id="PMD59419.1"/>
    </source>
</evidence>
<proteinExistence type="predicted"/>
<dbReference type="AlphaFoldDB" id="A0A2J6T8Q6"/>
<dbReference type="GeneID" id="36580694"/>